<dbReference type="GeneID" id="25338692"/>
<evidence type="ECO:0000256" key="1">
    <source>
        <dbReference type="ARBA" id="ARBA00023054"/>
    </source>
</evidence>
<feature type="coiled-coil region" evidence="2">
    <location>
        <begin position="235"/>
        <end position="371"/>
    </location>
</feature>
<dbReference type="Gene3D" id="1.10.287.1490">
    <property type="match status" value="1"/>
</dbReference>
<dbReference type="InterPro" id="IPR003395">
    <property type="entry name" value="RecF/RecN/SMC_N"/>
</dbReference>
<organism evidence="4 5">
    <name type="scientific">Eimeria maxima</name>
    <name type="common">Coccidian parasite</name>
    <dbReference type="NCBI Taxonomy" id="5804"/>
    <lineage>
        <taxon>Eukaryota</taxon>
        <taxon>Sar</taxon>
        <taxon>Alveolata</taxon>
        <taxon>Apicomplexa</taxon>
        <taxon>Conoidasida</taxon>
        <taxon>Coccidia</taxon>
        <taxon>Eucoccidiorida</taxon>
        <taxon>Eimeriorina</taxon>
        <taxon>Eimeriidae</taxon>
        <taxon>Eimeria</taxon>
    </lineage>
</organism>
<dbReference type="EMBL" id="HG719454">
    <property type="protein sequence ID" value="CDJ58055.1"/>
    <property type="molecule type" value="Genomic_DNA"/>
</dbReference>
<dbReference type="RefSeq" id="XP_013334703.1">
    <property type="nucleotide sequence ID" value="XM_013479249.1"/>
</dbReference>
<evidence type="ECO:0000259" key="3">
    <source>
        <dbReference type="Pfam" id="PF02463"/>
    </source>
</evidence>
<accession>U6M8T6</accession>
<dbReference type="PANTHER" id="PTHR43977">
    <property type="entry name" value="STRUCTURAL MAINTENANCE OF CHROMOSOMES PROTEIN 3"/>
    <property type="match status" value="1"/>
</dbReference>
<dbReference type="Proteomes" id="UP000030763">
    <property type="component" value="Unassembled WGS sequence"/>
</dbReference>
<dbReference type="AlphaFoldDB" id="U6M8T6"/>
<dbReference type="OMA" id="ECAGTTI"/>
<dbReference type="Pfam" id="PF02463">
    <property type="entry name" value="SMC_N"/>
    <property type="match status" value="1"/>
</dbReference>
<dbReference type="VEuPathDB" id="ToxoDB:EMWEY_00047060"/>
<dbReference type="GO" id="GO:0005524">
    <property type="term" value="F:ATP binding"/>
    <property type="evidence" value="ECO:0007669"/>
    <property type="project" value="InterPro"/>
</dbReference>
<protein>
    <submittedName>
        <fullName evidence="4">Structural maintenance of chromosomes protein, putative</fullName>
    </submittedName>
</protein>
<evidence type="ECO:0000313" key="4">
    <source>
        <dbReference type="EMBL" id="CDJ58055.1"/>
    </source>
</evidence>
<dbReference type="SUPFAM" id="SSF75553">
    <property type="entry name" value="Smc hinge domain"/>
    <property type="match status" value="1"/>
</dbReference>
<dbReference type="Gene3D" id="3.40.50.300">
    <property type="entry name" value="P-loop containing nucleotide triphosphate hydrolases"/>
    <property type="match status" value="1"/>
</dbReference>
<dbReference type="OrthoDB" id="10255539at2759"/>
<name>U6M8T6_EIMMA</name>
<dbReference type="InterPro" id="IPR027417">
    <property type="entry name" value="P-loop_NTPase"/>
</dbReference>
<proteinExistence type="predicted"/>
<keyword evidence="5" id="KW-1185">Reference proteome</keyword>
<feature type="domain" description="RecF/RecN/SMC N-terminal" evidence="3">
    <location>
        <begin position="2"/>
        <end position="695"/>
    </location>
</feature>
<reference evidence="4" key="2">
    <citation type="submission" date="2013-10" db="EMBL/GenBank/DDBJ databases">
        <authorList>
            <person name="Aslett M."/>
        </authorList>
    </citation>
    <scope>NUCLEOTIDE SEQUENCE [LARGE SCALE GENOMIC DNA]</scope>
    <source>
        <strain evidence="4">Weybridge</strain>
    </source>
</reference>
<evidence type="ECO:0000256" key="2">
    <source>
        <dbReference type="SAM" id="Coils"/>
    </source>
</evidence>
<gene>
    <name evidence="4" type="ORF">EMWEY_00047060</name>
</gene>
<dbReference type="GO" id="GO:0051276">
    <property type="term" value="P:chromosome organization"/>
    <property type="evidence" value="ECO:0007669"/>
    <property type="project" value="InterPro"/>
</dbReference>
<dbReference type="GO" id="GO:0005694">
    <property type="term" value="C:chromosome"/>
    <property type="evidence" value="ECO:0007669"/>
    <property type="project" value="InterPro"/>
</dbReference>
<sequence>MYIHEIVLEGFKSYSSRVIVGPLHPQFNAITGLNGTGKSNILDSICFVLGISNHSLVRVSRLEDLVYKQGQAGVQKATVTIKLKNDPDGGNNPLPPPYRDMREISITRQIIIGGRDRYLLNSRIAQVKEIRDFFQCCKITKVINMKPKELLGLIEEVSGTRMYEVKRESAVKLVEKKEQKLLEIQNVLSEEIQPNVERLQKEKTEYQNYVTLKESLQHFQRFETAYRYFCAKQTVQQGTEAFAELQRRRAELIAELDEADRQLEEAQKQLKALEAARAEKDAPLKLLRQKREELEKAVSRLQADSRSCKRDLEMLQSSVEDQQKEAARLEAALKDFRATRSAEAAQAEQLAEEVERMQKELQESNSKLQAVCSGGVGASGSIREALKTSRSEEARLEAQDFSLSQEINYLKTELQELAEKEKNAGAERAAYEANVKEQRERVQQLRMQLDALGNTECSVAAMQKTLGELQEKYRVLSAEAQEAMQELRAWAKIDVRLPRGLNPARLLGQLFELVYLKQEYLSYSKAMQVYMHCTRHQQKVELRHPDQVSALSHLQVLVGGKLEYIIVSDKEAIPPAGKAIFKENNFASGRRRVTLLPISECVVGRVCDQQALAANRRLVGLDPEDSTGVLRCLDMVEYDRHRHSKVAEYGFGGGLICRSAAIAQKITYQKNYRLAFPTATPDGDVYQTGGVMSGGSVQGLRQTMLVFKRYKDATTAAEEAANRIRAVEAELSPLQSRAQQAAGLQKSLRLAENQLQNTERLLGSSGTGCSRARVEELQKLVVEKQQIKNDVQQKQKEIQKEIKKLEAEIYDLETNKDKIEASLSKTVKALRAQLKQAESQLEKLQAKTGDVRLQLQTMQQELEGARSDLASRVEKVEQQQQQMNTKKAALQEKISEQKAIEAEIAEQMKEAQKENQQQHRVAEALKKTAKMKEAKSLELKKVLKELQPNRSFRAVKP</sequence>
<dbReference type="Gene3D" id="3.30.70.1620">
    <property type="match status" value="1"/>
</dbReference>
<evidence type="ECO:0000313" key="5">
    <source>
        <dbReference type="Proteomes" id="UP000030763"/>
    </source>
</evidence>
<dbReference type="InterPro" id="IPR036277">
    <property type="entry name" value="SMC_hinge_sf"/>
</dbReference>
<keyword evidence="1 2" id="KW-0175">Coiled coil</keyword>
<dbReference type="SUPFAM" id="SSF52540">
    <property type="entry name" value="P-loop containing nucleoside triphosphate hydrolases"/>
    <property type="match status" value="1"/>
</dbReference>
<feature type="coiled-coil region" evidence="2">
    <location>
        <begin position="710"/>
        <end position="928"/>
    </location>
</feature>
<dbReference type="SUPFAM" id="SSF58100">
    <property type="entry name" value="Bacterial hemolysins"/>
    <property type="match status" value="1"/>
</dbReference>
<reference evidence="4" key="1">
    <citation type="submission" date="2013-10" db="EMBL/GenBank/DDBJ databases">
        <title>Genomic analysis of the causative agents of coccidiosis in chickens.</title>
        <authorList>
            <person name="Reid A.J."/>
            <person name="Blake D."/>
            <person name="Billington K."/>
            <person name="Browne H."/>
            <person name="Dunn M."/>
            <person name="Hung S."/>
            <person name="Kawahara F."/>
            <person name="Miranda-Saavedra D."/>
            <person name="Mourier T."/>
            <person name="Nagra H."/>
            <person name="Otto T.D."/>
            <person name="Rawlings N."/>
            <person name="Sanchez A."/>
            <person name="Sanders M."/>
            <person name="Subramaniam C."/>
            <person name="Tay Y."/>
            <person name="Dear P."/>
            <person name="Doerig C."/>
            <person name="Gruber A."/>
            <person name="Parkinson J."/>
            <person name="Shirley M."/>
            <person name="Wan K.L."/>
            <person name="Berriman M."/>
            <person name="Tomley F."/>
            <person name="Pain A."/>
        </authorList>
    </citation>
    <scope>NUCLEOTIDE SEQUENCE [LARGE SCALE GENOMIC DNA]</scope>
    <source>
        <strain evidence="4">Weybridge</strain>
    </source>
</reference>
<feature type="coiled-coil region" evidence="2">
    <location>
        <begin position="407"/>
        <end position="486"/>
    </location>
</feature>